<organism evidence="2 3">
    <name type="scientific">Clathrospora elynae</name>
    <dbReference type="NCBI Taxonomy" id="706981"/>
    <lineage>
        <taxon>Eukaryota</taxon>
        <taxon>Fungi</taxon>
        <taxon>Dikarya</taxon>
        <taxon>Ascomycota</taxon>
        <taxon>Pezizomycotina</taxon>
        <taxon>Dothideomycetes</taxon>
        <taxon>Pleosporomycetidae</taxon>
        <taxon>Pleosporales</taxon>
        <taxon>Diademaceae</taxon>
        <taxon>Clathrospora</taxon>
    </lineage>
</organism>
<dbReference type="OrthoDB" id="3800030at2759"/>
<proteinExistence type="predicted"/>
<evidence type="ECO:0000313" key="2">
    <source>
        <dbReference type="EMBL" id="KAF1941020.1"/>
    </source>
</evidence>
<feature type="compositionally biased region" description="Basic residues" evidence="1">
    <location>
        <begin position="67"/>
        <end position="77"/>
    </location>
</feature>
<dbReference type="EMBL" id="ML976054">
    <property type="protein sequence ID" value="KAF1941020.1"/>
    <property type="molecule type" value="Genomic_DNA"/>
</dbReference>
<reference evidence="2" key="1">
    <citation type="journal article" date="2020" name="Stud. Mycol.">
        <title>101 Dothideomycetes genomes: a test case for predicting lifestyles and emergence of pathogens.</title>
        <authorList>
            <person name="Haridas S."/>
            <person name="Albert R."/>
            <person name="Binder M."/>
            <person name="Bloem J."/>
            <person name="Labutti K."/>
            <person name="Salamov A."/>
            <person name="Andreopoulos B."/>
            <person name="Baker S."/>
            <person name="Barry K."/>
            <person name="Bills G."/>
            <person name="Bluhm B."/>
            <person name="Cannon C."/>
            <person name="Castanera R."/>
            <person name="Culley D."/>
            <person name="Daum C."/>
            <person name="Ezra D."/>
            <person name="Gonzalez J."/>
            <person name="Henrissat B."/>
            <person name="Kuo A."/>
            <person name="Liang C."/>
            <person name="Lipzen A."/>
            <person name="Lutzoni F."/>
            <person name="Magnuson J."/>
            <person name="Mondo S."/>
            <person name="Nolan M."/>
            <person name="Ohm R."/>
            <person name="Pangilinan J."/>
            <person name="Park H.-J."/>
            <person name="Ramirez L."/>
            <person name="Alfaro M."/>
            <person name="Sun H."/>
            <person name="Tritt A."/>
            <person name="Yoshinaga Y."/>
            <person name="Zwiers L.-H."/>
            <person name="Turgeon B."/>
            <person name="Goodwin S."/>
            <person name="Spatafora J."/>
            <person name="Crous P."/>
            <person name="Grigoriev I."/>
        </authorList>
    </citation>
    <scope>NUCLEOTIDE SEQUENCE</scope>
    <source>
        <strain evidence="2">CBS 161.51</strain>
    </source>
</reference>
<dbReference type="Proteomes" id="UP000800038">
    <property type="component" value="Unassembled WGS sequence"/>
</dbReference>
<gene>
    <name evidence="2" type="ORF">EJ02DRAFT_455566</name>
</gene>
<evidence type="ECO:0000313" key="3">
    <source>
        <dbReference type="Proteomes" id="UP000800038"/>
    </source>
</evidence>
<dbReference type="AlphaFoldDB" id="A0A6A5SMU6"/>
<protein>
    <submittedName>
        <fullName evidence="2">Uncharacterized protein</fullName>
    </submittedName>
</protein>
<name>A0A6A5SMU6_9PLEO</name>
<evidence type="ECO:0000256" key="1">
    <source>
        <dbReference type="SAM" id="MobiDB-lite"/>
    </source>
</evidence>
<sequence length="393" mass="45235">MKQKSLEWFPSPFLYCSICNGPDGPETHDNFPFGMVSLVSEPKMNAAGRTSEHPFRDLRAAAWAHRRTKRHARRNSGAKHAYQRMTRTARHQDTYTRIERREWEDDWEAEHLHKLNVENMDAIVAYQCFGRNATIIEEKNNGDEGVYGEDFGAWARRRISEMRDMKEARIRSTLLVQGTRSRAMHPVDRIPQTTLPTSESDIRAHRLLTSILTPNKHFLRSSRRKGTPPLPSIRGFQWFGEYAWQWHRNMSGCWILGYNDECSGWSFPCSCCCCSGSPIMSSPCSCKEFGVGKPWEQPAPEEAQTCALLDWASGGLRGVLWDATARNEELWDEERRKGLLLFEGVEKWTRQIEEGNKDRAKDESWHGICEEWDMLSNAESSVWSVVSETDGVV</sequence>
<feature type="region of interest" description="Disordered" evidence="1">
    <location>
        <begin position="67"/>
        <end position="93"/>
    </location>
</feature>
<accession>A0A6A5SMU6</accession>
<keyword evidence="3" id="KW-1185">Reference proteome</keyword>